<dbReference type="InterPro" id="IPR011650">
    <property type="entry name" value="Peptidase_M20_dimer"/>
</dbReference>
<reference evidence="4 5" key="1">
    <citation type="submission" date="2018-01" db="EMBL/GenBank/DDBJ databases">
        <title>Metagenomic assembled genomes from two thermal pools in the Uzon Caldera, Kamchatka, Russia.</title>
        <authorList>
            <person name="Wilkins L."/>
            <person name="Ettinger C."/>
        </authorList>
    </citation>
    <scope>NUCLEOTIDE SEQUENCE [LARGE SCALE GENOMIC DNA]</scope>
    <source>
        <strain evidence="4">ZAV-15</strain>
    </source>
</reference>
<dbReference type="Gene3D" id="3.30.70.360">
    <property type="match status" value="1"/>
</dbReference>
<dbReference type="SUPFAM" id="SSF55031">
    <property type="entry name" value="Bacterial exopeptidase dimerisation domain"/>
    <property type="match status" value="1"/>
</dbReference>
<evidence type="ECO:0000313" key="4">
    <source>
        <dbReference type="EMBL" id="PMP61398.1"/>
    </source>
</evidence>
<proteinExistence type="predicted"/>
<dbReference type="InterPro" id="IPR036264">
    <property type="entry name" value="Bact_exopeptidase_dim_dom"/>
</dbReference>
<dbReference type="InterPro" id="IPR002933">
    <property type="entry name" value="Peptidase_M20"/>
</dbReference>
<evidence type="ECO:0000256" key="2">
    <source>
        <dbReference type="ARBA" id="ARBA00022801"/>
    </source>
</evidence>
<dbReference type="InterPro" id="IPR050072">
    <property type="entry name" value="Peptidase_M20A"/>
</dbReference>
<accession>A0A2N7PIG8</accession>
<dbReference type="SUPFAM" id="SSF53187">
    <property type="entry name" value="Zn-dependent exopeptidases"/>
    <property type="match status" value="1"/>
</dbReference>
<gene>
    <name evidence="4" type="ORF">C0197_05780</name>
</gene>
<dbReference type="Proteomes" id="UP000235731">
    <property type="component" value="Unassembled WGS sequence"/>
</dbReference>
<keyword evidence="1" id="KW-0479">Metal-binding</keyword>
<dbReference type="Gene3D" id="3.40.630.10">
    <property type="entry name" value="Zn peptidases"/>
    <property type="match status" value="1"/>
</dbReference>
<dbReference type="AlphaFoldDB" id="A0A2N7PIG8"/>
<dbReference type="Pfam" id="PF07687">
    <property type="entry name" value="M20_dimer"/>
    <property type="match status" value="1"/>
</dbReference>
<feature type="domain" description="Peptidase M20 dimerisation" evidence="3">
    <location>
        <begin position="146"/>
        <end position="230"/>
    </location>
</feature>
<evidence type="ECO:0000256" key="1">
    <source>
        <dbReference type="ARBA" id="ARBA00022723"/>
    </source>
</evidence>
<keyword evidence="2" id="KW-0378">Hydrolase</keyword>
<evidence type="ECO:0000313" key="5">
    <source>
        <dbReference type="Proteomes" id="UP000235731"/>
    </source>
</evidence>
<dbReference type="PANTHER" id="PTHR43808:SF25">
    <property type="entry name" value="PEPTIDASE M20 DIMERISATION DOMAIN-CONTAINING PROTEIN"/>
    <property type="match status" value="1"/>
</dbReference>
<comment type="caution">
    <text evidence="4">The sequence shown here is derived from an EMBL/GenBank/DDBJ whole genome shotgun (WGS) entry which is preliminary data.</text>
</comment>
<dbReference type="PANTHER" id="PTHR43808">
    <property type="entry name" value="ACETYLORNITHINE DEACETYLASE"/>
    <property type="match status" value="1"/>
</dbReference>
<organism evidence="4 5">
    <name type="scientific">Caldimicrobium thiodismutans</name>
    <dbReference type="NCBI Taxonomy" id="1653476"/>
    <lineage>
        <taxon>Bacteria</taxon>
        <taxon>Pseudomonadati</taxon>
        <taxon>Thermodesulfobacteriota</taxon>
        <taxon>Thermodesulfobacteria</taxon>
        <taxon>Thermodesulfobacteriales</taxon>
        <taxon>Thermodesulfobacteriaceae</taxon>
        <taxon>Caldimicrobium</taxon>
    </lineage>
</organism>
<sequence>MDKNDKILELLKTLVEIESLSKKEREICVFVKDYLRSLGYDLIEGKYFISTQGNRELIVATHLDTVTIRSPFFFDGVYAYGTGVCDAKGSVAAMLLAAEAGLDYTLAFFCDEEEDGLGSKEFANHFKEGKYALILEPTNLQIASKHYGNFELHLELLGKEAHGAYPEAGRNAITLAFEVYHKLLEKGYKINPLRIEGGDDLYVIPARCKAKFEVFLYPGEKIETYLEKLNFIEEYGRYELDHLYEGYESKEIVSLLEEALRETGLSVVHTDMKSWTDALNLKDYLDVVVWGPGDLSKCHTPEEKIRLSDIEITSEVLKNLNEILKKREENV</sequence>
<dbReference type="GO" id="GO:0016787">
    <property type="term" value="F:hydrolase activity"/>
    <property type="evidence" value="ECO:0007669"/>
    <property type="project" value="UniProtKB-KW"/>
</dbReference>
<name>A0A2N7PIG8_9BACT</name>
<evidence type="ECO:0000259" key="3">
    <source>
        <dbReference type="Pfam" id="PF07687"/>
    </source>
</evidence>
<dbReference type="NCBIfam" id="NF006404">
    <property type="entry name" value="PRK08652.1-2"/>
    <property type="match status" value="1"/>
</dbReference>
<dbReference type="EMBL" id="PNIE01000085">
    <property type="protein sequence ID" value="PMP61398.1"/>
    <property type="molecule type" value="Genomic_DNA"/>
</dbReference>
<protein>
    <submittedName>
        <fullName evidence="4">Acetylornithine deacetylase</fullName>
    </submittedName>
</protein>
<dbReference type="GO" id="GO:0046872">
    <property type="term" value="F:metal ion binding"/>
    <property type="evidence" value="ECO:0007669"/>
    <property type="project" value="UniProtKB-KW"/>
</dbReference>
<dbReference type="Pfam" id="PF01546">
    <property type="entry name" value="Peptidase_M20"/>
    <property type="match status" value="1"/>
</dbReference>